<dbReference type="InterPro" id="IPR004111">
    <property type="entry name" value="Repressor_TetR_C"/>
</dbReference>
<name>A0ABU7KU15_9ACTN</name>
<keyword evidence="3" id="KW-0804">Transcription</keyword>
<dbReference type="Gene3D" id="1.10.357.10">
    <property type="entry name" value="Tetracycline Repressor, domain 2"/>
    <property type="match status" value="1"/>
</dbReference>
<accession>A0ABU7KU15</accession>
<evidence type="ECO:0000313" key="6">
    <source>
        <dbReference type="EMBL" id="MEE2052791.1"/>
    </source>
</evidence>
<dbReference type="EMBL" id="JAUUCC010000054">
    <property type="protein sequence ID" value="MEE2052791.1"/>
    <property type="molecule type" value="Genomic_DNA"/>
</dbReference>
<dbReference type="PANTHER" id="PTHR30055">
    <property type="entry name" value="HTH-TYPE TRANSCRIPTIONAL REGULATOR RUTR"/>
    <property type="match status" value="1"/>
</dbReference>
<organism evidence="6 7">
    <name type="scientific">Nocardiopsis tropica</name>
    <dbReference type="NCBI Taxonomy" id="109330"/>
    <lineage>
        <taxon>Bacteria</taxon>
        <taxon>Bacillati</taxon>
        <taxon>Actinomycetota</taxon>
        <taxon>Actinomycetes</taxon>
        <taxon>Streptosporangiales</taxon>
        <taxon>Nocardiopsidaceae</taxon>
        <taxon>Nocardiopsis</taxon>
    </lineage>
</organism>
<dbReference type="SUPFAM" id="SSF48498">
    <property type="entry name" value="Tetracyclin repressor-like, C-terminal domain"/>
    <property type="match status" value="1"/>
</dbReference>
<dbReference type="SUPFAM" id="SSF46689">
    <property type="entry name" value="Homeodomain-like"/>
    <property type="match status" value="1"/>
</dbReference>
<dbReference type="Proteomes" id="UP001348641">
    <property type="component" value="Unassembled WGS sequence"/>
</dbReference>
<feature type="DNA-binding region" description="H-T-H motif" evidence="4">
    <location>
        <begin position="55"/>
        <end position="74"/>
    </location>
</feature>
<proteinExistence type="predicted"/>
<dbReference type="RefSeq" id="WP_330159791.1">
    <property type="nucleotide sequence ID" value="NZ_BAAAJA010000005.1"/>
</dbReference>
<dbReference type="Pfam" id="PF02909">
    <property type="entry name" value="TetR_C_1"/>
    <property type="match status" value="1"/>
</dbReference>
<evidence type="ECO:0000259" key="5">
    <source>
        <dbReference type="PROSITE" id="PS50977"/>
    </source>
</evidence>
<sequence>MSTQHTTSGDPARSLALLWRTQEPTSRRNKPDLSVDRIVSVASGLADADGLAALSMRKVAERLGVGTMSLYTYVPGRGELIDLMLDAAYAGLHADGGRPDGWRDRLGAIAHANWRLFLRHPWMLQASRGRLLGPNLVAKYEYELSAVDGLGLTDGEMDSTVSLVNSYAEGAAGQAVAVGETERASGMTDGQWWRAHGPVLASLIRDSDYPTASRVGSSVGREHRTVYPAEHDFAFGLERVLDGIHVLVDSRSSSADGV</sequence>
<dbReference type="InterPro" id="IPR009057">
    <property type="entry name" value="Homeodomain-like_sf"/>
</dbReference>
<dbReference type="Gene3D" id="1.10.10.60">
    <property type="entry name" value="Homeodomain-like"/>
    <property type="match status" value="1"/>
</dbReference>
<protein>
    <submittedName>
        <fullName evidence="6">TetR/AcrR family transcriptional regulator</fullName>
    </submittedName>
</protein>
<dbReference type="InterPro" id="IPR036271">
    <property type="entry name" value="Tet_transcr_reg_TetR-rel_C_sf"/>
</dbReference>
<gene>
    <name evidence="6" type="ORF">Q8A49_20010</name>
</gene>
<reference evidence="6 7" key="1">
    <citation type="submission" date="2023-07" db="EMBL/GenBank/DDBJ databases">
        <authorList>
            <person name="Girao M."/>
            <person name="Carvalho M.F."/>
        </authorList>
    </citation>
    <scope>NUCLEOTIDE SEQUENCE [LARGE SCALE GENOMIC DNA]</scope>
    <source>
        <strain evidence="6 7">66/93</strain>
    </source>
</reference>
<evidence type="ECO:0000256" key="4">
    <source>
        <dbReference type="PROSITE-ProRule" id="PRU00335"/>
    </source>
</evidence>
<dbReference type="InterPro" id="IPR050109">
    <property type="entry name" value="HTH-type_TetR-like_transc_reg"/>
</dbReference>
<evidence type="ECO:0000256" key="2">
    <source>
        <dbReference type="ARBA" id="ARBA00023125"/>
    </source>
</evidence>
<evidence type="ECO:0000256" key="1">
    <source>
        <dbReference type="ARBA" id="ARBA00023015"/>
    </source>
</evidence>
<dbReference type="InterPro" id="IPR001647">
    <property type="entry name" value="HTH_TetR"/>
</dbReference>
<keyword evidence="1" id="KW-0805">Transcription regulation</keyword>
<keyword evidence="2 4" id="KW-0238">DNA-binding</keyword>
<evidence type="ECO:0000313" key="7">
    <source>
        <dbReference type="Proteomes" id="UP001348641"/>
    </source>
</evidence>
<evidence type="ECO:0000256" key="3">
    <source>
        <dbReference type="ARBA" id="ARBA00023163"/>
    </source>
</evidence>
<dbReference type="PROSITE" id="PS50977">
    <property type="entry name" value="HTH_TETR_2"/>
    <property type="match status" value="1"/>
</dbReference>
<dbReference type="PANTHER" id="PTHR30055:SF151">
    <property type="entry name" value="TRANSCRIPTIONAL REGULATORY PROTEIN"/>
    <property type="match status" value="1"/>
</dbReference>
<comment type="caution">
    <text evidence="6">The sequence shown here is derived from an EMBL/GenBank/DDBJ whole genome shotgun (WGS) entry which is preliminary data.</text>
</comment>
<feature type="domain" description="HTH tetR-type" evidence="5">
    <location>
        <begin position="32"/>
        <end position="92"/>
    </location>
</feature>